<feature type="coiled-coil region" evidence="1">
    <location>
        <begin position="634"/>
        <end position="670"/>
    </location>
</feature>
<feature type="compositionally biased region" description="Basic and acidic residues" evidence="2">
    <location>
        <begin position="37"/>
        <end position="46"/>
    </location>
</feature>
<gene>
    <name evidence="5" type="ORF">MICPUN_60875</name>
</gene>
<name>C1FGH1_MICCC</name>
<dbReference type="InParanoid" id="C1FGH1"/>
<keyword evidence="3" id="KW-0472">Membrane</keyword>
<protein>
    <recommendedName>
        <fullName evidence="4">Letm1 RBD domain-containing protein</fullName>
    </recommendedName>
</protein>
<keyword evidence="3" id="KW-1133">Transmembrane helix</keyword>
<evidence type="ECO:0000256" key="2">
    <source>
        <dbReference type="SAM" id="MobiDB-lite"/>
    </source>
</evidence>
<dbReference type="Pfam" id="PF07766">
    <property type="entry name" value="LETM1_RBD"/>
    <property type="match status" value="1"/>
</dbReference>
<feature type="compositionally biased region" description="Basic and acidic residues" evidence="2">
    <location>
        <begin position="740"/>
        <end position="750"/>
    </location>
</feature>
<keyword evidence="1" id="KW-0175">Coiled coil</keyword>
<dbReference type="Proteomes" id="UP000002009">
    <property type="component" value="Chromosome 8"/>
</dbReference>
<keyword evidence="3" id="KW-0812">Transmembrane</keyword>
<proteinExistence type="predicted"/>
<dbReference type="InterPro" id="IPR033122">
    <property type="entry name" value="LETM1-like_RBD"/>
</dbReference>
<sequence length="763" mass="82064">MTQSGAIASRAAAVGANAGRDRSDRAGRRAAHTTRALRPDRADPLRSRHAPGGGGKCARRDDAATLGAFPPVAPLGLRARGGSAPTPARRPTTSDRRGDTVVVLFGVDPAPANQSSGLDADVGFGRLATEEEADASAAERLKRLQTLVLRKRLYFEVLAAAETTERDPPERSKELLSKLESPEELGELIDDYENRCDRIADIDAQVNRLRSLCVALIEENDEGLALAFEGSKVDDVVTSIGAKVDAAVTDLSKHAAAILSSLPYKSLDDAKAAVGDAKARLDAALEEEGGNTALRPVVKTLDRAATKVKGARGLVKTGVSKLREKPLSAAASAADYTKGVWQRLNGKMDGSARGLDPALAGLPECSSKADERSLAVLKLSLEVQDRDKQLADASKARDQVVKNSSRDALSRVRLARDIRESDDKVSDVRRIFAVRTLQVEMERILSQLEEEAADAPSFAFRADELELLVAEFGVMDASLRKLVSAVDRGASELISDEDLTELATDIPDLKARLGIADDGLASMSLELMSERAKNTVDESWGKLTEGAEFMARGVKMLGGDIVSSGRFFGRAVMGSTLRPREVQTIRRTTLDIFTFVPFIIILIIPLTPVGHVLIFSFIQRYFPALFPSQFSSRRQELMKKYEELSLQLKQAEQNQELKQESEAITRAQAAVESLMMGGASEAELMAAMGGTGSRGASFFGLKGLERMPDSKKEAAKAAAIKDVAVGDADEDPTIRELREAATRAAESLDSHDDDDEKGGGFAH</sequence>
<accession>C1FGH1</accession>
<dbReference type="RefSeq" id="XP_002508001.1">
    <property type="nucleotide sequence ID" value="XM_002507955.1"/>
</dbReference>
<feature type="region of interest" description="Disordered" evidence="2">
    <location>
        <begin position="740"/>
        <end position="763"/>
    </location>
</feature>
<dbReference type="eggNOG" id="KOG1043">
    <property type="taxonomic scope" value="Eukaryota"/>
</dbReference>
<keyword evidence="6" id="KW-1185">Reference proteome</keyword>
<evidence type="ECO:0000256" key="1">
    <source>
        <dbReference type="SAM" id="Coils"/>
    </source>
</evidence>
<evidence type="ECO:0000313" key="5">
    <source>
        <dbReference type="EMBL" id="ACO69259.1"/>
    </source>
</evidence>
<dbReference type="KEGG" id="mis:MICPUN_60875"/>
<dbReference type="GO" id="GO:0043022">
    <property type="term" value="F:ribosome binding"/>
    <property type="evidence" value="ECO:0007669"/>
    <property type="project" value="InterPro"/>
</dbReference>
<feature type="transmembrane region" description="Helical" evidence="3">
    <location>
        <begin position="592"/>
        <end position="618"/>
    </location>
</feature>
<dbReference type="EMBL" id="CP001575">
    <property type="protein sequence ID" value="ACO69259.1"/>
    <property type="molecule type" value="Genomic_DNA"/>
</dbReference>
<dbReference type="AlphaFoldDB" id="C1FGH1"/>
<feature type="domain" description="Letm1 RBD" evidence="4">
    <location>
        <begin position="577"/>
        <end position="662"/>
    </location>
</feature>
<evidence type="ECO:0000313" key="6">
    <source>
        <dbReference type="Proteomes" id="UP000002009"/>
    </source>
</evidence>
<feature type="region of interest" description="Disordered" evidence="2">
    <location>
        <begin position="1"/>
        <end position="96"/>
    </location>
</feature>
<reference evidence="5 6" key="1">
    <citation type="journal article" date="2009" name="Science">
        <title>Green evolution and dynamic adaptations revealed by genomes of the marine picoeukaryotes Micromonas.</title>
        <authorList>
            <person name="Worden A.Z."/>
            <person name="Lee J.H."/>
            <person name="Mock T."/>
            <person name="Rouze P."/>
            <person name="Simmons M.P."/>
            <person name="Aerts A.L."/>
            <person name="Allen A.E."/>
            <person name="Cuvelier M.L."/>
            <person name="Derelle E."/>
            <person name="Everett M.V."/>
            <person name="Foulon E."/>
            <person name="Grimwood J."/>
            <person name="Gundlach H."/>
            <person name="Henrissat B."/>
            <person name="Napoli C."/>
            <person name="McDonald S.M."/>
            <person name="Parker M.S."/>
            <person name="Rombauts S."/>
            <person name="Salamov A."/>
            <person name="Von Dassow P."/>
            <person name="Badger J.H."/>
            <person name="Coutinho P.M."/>
            <person name="Demir E."/>
            <person name="Dubchak I."/>
            <person name="Gentemann C."/>
            <person name="Eikrem W."/>
            <person name="Gready J.E."/>
            <person name="John U."/>
            <person name="Lanier W."/>
            <person name="Lindquist E.A."/>
            <person name="Lucas S."/>
            <person name="Mayer K.F."/>
            <person name="Moreau H."/>
            <person name="Not F."/>
            <person name="Otillar R."/>
            <person name="Panaud O."/>
            <person name="Pangilinan J."/>
            <person name="Paulsen I."/>
            <person name="Piegu B."/>
            <person name="Poliakov A."/>
            <person name="Robbens S."/>
            <person name="Schmutz J."/>
            <person name="Toulza E."/>
            <person name="Wyss T."/>
            <person name="Zelensky A."/>
            <person name="Zhou K."/>
            <person name="Armbrust E.V."/>
            <person name="Bhattacharya D."/>
            <person name="Goodenough U.W."/>
            <person name="Van de Peer Y."/>
            <person name="Grigoriev I.V."/>
        </authorList>
    </citation>
    <scope>NUCLEOTIDE SEQUENCE [LARGE SCALE GENOMIC DNA]</scope>
    <source>
        <strain evidence="6">RCC299 / NOUM17</strain>
    </source>
</reference>
<evidence type="ECO:0000256" key="3">
    <source>
        <dbReference type="SAM" id="Phobius"/>
    </source>
</evidence>
<organism evidence="5 6">
    <name type="scientific">Micromonas commoda (strain RCC299 / NOUM17 / CCMP2709)</name>
    <name type="common">Picoplanktonic green alga</name>
    <dbReference type="NCBI Taxonomy" id="296587"/>
    <lineage>
        <taxon>Eukaryota</taxon>
        <taxon>Viridiplantae</taxon>
        <taxon>Chlorophyta</taxon>
        <taxon>Mamiellophyceae</taxon>
        <taxon>Mamiellales</taxon>
        <taxon>Mamiellaceae</taxon>
        <taxon>Micromonas</taxon>
    </lineage>
</organism>
<evidence type="ECO:0000259" key="4">
    <source>
        <dbReference type="Pfam" id="PF07766"/>
    </source>
</evidence>
<feature type="compositionally biased region" description="Low complexity" evidence="2">
    <location>
        <begin position="1"/>
        <end position="18"/>
    </location>
</feature>
<dbReference type="OrthoDB" id="275278at2759"/>
<dbReference type="GeneID" id="8245917"/>